<dbReference type="Proteomes" id="UP001154282">
    <property type="component" value="Unassembled WGS sequence"/>
</dbReference>
<evidence type="ECO:0000313" key="2">
    <source>
        <dbReference type="Proteomes" id="UP001154282"/>
    </source>
</evidence>
<comment type="caution">
    <text evidence="1">The sequence shown here is derived from an EMBL/GenBank/DDBJ whole genome shotgun (WGS) entry which is preliminary data.</text>
</comment>
<dbReference type="EMBL" id="CAMGYJ010000003">
    <property type="protein sequence ID" value="CAI0390673.1"/>
    <property type="molecule type" value="Genomic_DNA"/>
</dbReference>
<keyword evidence="2" id="KW-1185">Reference proteome</keyword>
<reference evidence="1" key="1">
    <citation type="submission" date="2022-08" db="EMBL/GenBank/DDBJ databases">
        <authorList>
            <person name="Gutierrez-Valencia J."/>
        </authorList>
    </citation>
    <scope>NUCLEOTIDE SEQUENCE</scope>
</reference>
<sequence length="76" mass="8724">AVQKFLFLCSPIGEKRHVWALRPRKNKLGDGTSTVAIDEVSLTVQFCVMLDEDHWSHLLYSYSVFLFIFLGHTHSS</sequence>
<proteinExistence type="predicted"/>
<feature type="non-terminal residue" evidence="1">
    <location>
        <position position="1"/>
    </location>
</feature>
<gene>
    <name evidence="1" type="ORF">LITE_LOCUS6836</name>
</gene>
<name>A0AAV0I0V3_9ROSI</name>
<protein>
    <submittedName>
        <fullName evidence="1">Uncharacterized protein</fullName>
    </submittedName>
</protein>
<dbReference type="AlphaFoldDB" id="A0AAV0I0V3"/>
<accession>A0AAV0I0V3</accession>
<organism evidence="1 2">
    <name type="scientific">Linum tenue</name>
    <dbReference type="NCBI Taxonomy" id="586396"/>
    <lineage>
        <taxon>Eukaryota</taxon>
        <taxon>Viridiplantae</taxon>
        <taxon>Streptophyta</taxon>
        <taxon>Embryophyta</taxon>
        <taxon>Tracheophyta</taxon>
        <taxon>Spermatophyta</taxon>
        <taxon>Magnoliopsida</taxon>
        <taxon>eudicotyledons</taxon>
        <taxon>Gunneridae</taxon>
        <taxon>Pentapetalae</taxon>
        <taxon>rosids</taxon>
        <taxon>fabids</taxon>
        <taxon>Malpighiales</taxon>
        <taxon>Linaceae</taxon>
        <taxon>Linum</taxon>
    </lineage>
</organism>
<evidence type="ECO:0000313" key="1">
    <source>
        <dbReference type="EMBL" id="CAI0390673.1"/>
    </source>
</evidence>